<organism evidence="1 2">
    <name type="scientific">Nephila pilipes</name>
    <name type="common">Giant wood spider</name>
    <name type="synonym">Nephila maculata</name>
    <dbReference type="NCBI Taxonomy" id="299642"/>
    <lineage>
        <taxon>Eukaryota</taxon>
        <taxon>Metazoa</taxon>
        <taxon>Ecdysozoa</taxon>
        <taxon>Arthropoda</taxon>
        <taxon>Chelicerata</taxon>
        <taxon>Arachnida</taxon>
        <taxon>Araneae</taxon>
        <taxon>Araneomorphae</taxon>
        <taxon>Entelegynae</taxon>
        <taxon>Araneoidea</taxon>
        <taxon>Nephilidae</taxon>
        <taxon>Nephila</taxon>
    </lineage>
</organism>
<comment type="caution">
    <text evidence="1">The sequence shown here is derived from an EMBL/GenBank/DDBJ whole genome shotgun (WGS) entry which is preliminary data.</text>
</comment>
<reference evidence="1" key="1">
    <citation type="submission" date="2020-08" db="EMBL/GenBank/DDBJ databases">
        <title>Multicomponent nature underlies the extraordinary mechanical properties of spider dragline silk.</title>
        <authorList>
            <person name="Kono N."/>
            <person name="Nakamura H."/>
            <person name="Mori M."/>
            <person name="Yoshida Y."/>
            <person name="Ohtoshi R."/>
            <person name="Malay A.D."/>
            <person name="Moran D.A.P."/>
            <person name="Tomita M."/>
            <person name="Numata K."/>
            <person name="Arakawa K."/>
        </authorList>
    </citation>
    <scope>NUCLEOTIDE SEQUENCE</scope>
</reference>
<dbReference type="InterPro" id="IPR036397">
    <property type="entry name" value="RNaseH_sf"/>
</dbReference>
<evidence type="ECO:0000313" key="1">
    <source>
        <dbReference type="EMBL" id="GFS43897.1"/>
    </source>
</evidence>
<evidence type="ECO:0000313" key="2">
    <source>
        <dbReference type="Proteomes" id="UP000887013"/>
    </source>
</evidence>
<dbReference type="EMBL" id="BMAW01044327">
    <property type="protein sequence ID" value="GFS43897.1"/>
    <property type="molecule type" value="Genomic_DNA"/>
</dbReference>
<dbReference type="AlphaFoldDB" id="A0A8X6II14"/>
<accession>A0A8X6II14</accession>
<protein>
    <recommendedName>
        <fullName evidence="3">Integrase catalytic domain-containing protein</fullName>
    </recommendedName>
</protein>
<gene>
    <name evidence="1" type="primary">AVEN_3539_1</name>
    <name evidence="1" type="ORF">NPIL_678071</name>
</gene>
<dbReference type="Gene3D" id="3.30.420.10">
    <property type="entry name" value="Ribonuclease H-like superfamily/Ribonuclease H"/>
    <property type="match status" value="1"/>
</dbReference>
<dbReference type="Proteomes" id="UP000887013">
    <property type="component" value="Unassembled WGS sequence"/>
</dbReference>
<dbReference type="OrthoDB" id="7615520at2759"/>
<keyword evidence="2" id="KW-1185">Reference proteome</keyword>
<sequence>MCGKLKERQIDKQRHCFLLNNDSIQDTLKLIFDLEGLRIRDDPVLQERDHAMENFKETVAFENGRYTRRFGHNSELYQQYREIIRDYTEQGIVEEVKTKTTDNELKRPVYYLPHQAVRKEGRSWCSGNQYCLTIIDRFSRWPKVFPTPDMIAETKARALIHGWISRFGCPVIITIYQVLQLPSNLVASGSIDQPPKPTYVTNLIQSMRSLSPVSTAHHGSSKFMSTTQ</sequence>
<name>A0A8X6II14_NEPPI</name>
<proteinExistence type="predicted"/>
<dbReference type="GO" id="GO:0003676">
    <property type="term" value="F:nucleic acid binding"/>
    <property type="evidence" value="ECO:0007669"/>
    <property type="project" value="InterPro"/>
</dbReference>
<dbReference type="SUPFAM" id="SSF53098">
    <property type="entry name" value="Ribonuclease H-like"/>
    <property type="match status" value="1"/>
</dbReference>
<evidence type="ECO:0008006" key="3">
    <source>
        <dbReference type="Google" id="ProtNLM"/>
    </source>
</evidence>
<dbReference type="InterPro" id="IPR012337">
    <property type="entry name" value="RNaseH-like_sf"/>
</dbReference>